<dbReference type="UniPathway" id="UPA00253">
    <property type="reaction ID" value="UER00332"/>
</dbReference>
<evidence type="ECO:0000256" key="10">
    <source>
        <dbReference type="ARBA" id="ARBA00048721"/>
    </source>
</evidence>
<evidence type="ECO:0000256" key="3">
    <source>
        <dbReference type="ARBA" id="ARBA00009014"/>
    </source>
</evidence>
<dbReference type="GO" id="GO:0009435">
    <property type="term" value="P:NAD+ biosynthetic process"/>
    <property type="evidence" value="ECO:0007669"/>
    <property type="project" value="UniProtKB-UniRule"/>
</dbReference>
<keyword evidence="4 11" id="KW-0662">Pyridine nucleotide biosynthesis</keyword>
<accession>A0A7V6A5F3</accession>
<reference evidence="13" key="1">
    <citation type="journal article" date="2020" name="mSystems">
        <title>Genome- and Community-Level Interaction Insights into Carbon Utilization and Element Cycling Functions of Hydrothermarchaeota in Hydrothermal Sediment.</title>
        <authorList>
            <person name="Zhou Z."/>
            <person name="Liu Y."/>
            <person name="Xu W."/>
            <person name="Pan J."/>
            <person name="Luo Z.H."/>
            <person name="Li M."/>
        </authorList>
    </citation>
    <scope>NUCLEOTIDE SEQUENCE [LARGE SCALE GENOMIC DNA]</scope>
    <source>
        <strain evidence="13">SpSt-767</strain>
    </source>
</reference>
<feature type="domain" description="Cytidyltransferase-like" evidence="12">
    <location>
        <begin position="10"/>
        <end position="192"/>
    </location>
</feature>
<comment type="function">
    <text evidence="1 11">Catalyzes the reversible adenylation of nicotinate mononucleotide (NaMN) to nicotinic acid adenine dinucleotide (NaAD).</text>
</comment>
<dbReference type="InterPro" id="IPR014729">
    <property type="entry name" value="Rossmann-like_a/b/a_fold"/>
</dbReference>
<dbReference type="NCBIfam" id="TIGR00125">
    <property type="entry name" value="cyt_tran_rel"/>
    <property type="match status" value="1"/>
</dbReference>
<evidence type="ECO:0000256" key="9">
    <source>
        <dbReference type="ARBA" id="ARBA00023027"/>
    </source>
</evidence>
<proteinExistence type="inferred from homology"/>
<dbReference type="Pfam" id="PF01467">
    <property type="entry name" value="CTP_transf_like"/>
    <property type="match status" value="1"/>
</dbReference>
<dbReference type="NCBIfam" id="NF000839">
    <property type="entry name" value="PRK00071.1-1"/>
    <property type="match status" value="1"/>
</dbReference>
<evidence type="ECO:0000256" key="8">
    <source>
        <dbReference type="ARBA" id="ARBA00022840"/>
    </source>
</evidence>
<dbReference type="NCBIfam" id="NF000840">
    <property type="entry name" value="PRK00071.1-3"/>
    <property type="match status" value="1"/>
</dbReference>
<dbReference type="EC" id="2.7.7.18" evidence="11"/>
<dbReference type="EMBL" id="DTGR01000183">
    <property type="protein sequence ID" value="HHS30346.1"/>
    <property type="molecule type" value="Genomic_DNA"/>
</dbReference>
<evidence type="ECO:0000256" key="4">
    <source>
        <dbReference type="ARBA" id="ARBA00022642"/>
    </source>
</evidence>
<sequence>MTKKPQSLGLFGGTFNPIHYGHLRSAEEVADALDLRQIWFIPAAYPPHKAPADVTPFEVRLAMTRLAVGRHPRLSVSDVEGRRPGRSYSIDTLRHLRSEFGPHRELYFILGLDAMLDIASWKDYRELFTLCHFVVLDRPGYDRDELGELLRRQVEPGFQPLSSGAGFQHPGGHRVVFCATTLMDISATRIRRLVRQGSSIRYLLPERVRRFILKNRLY</sequence>
<name>A0A7V6A5F3_9BACT</name>
<keyword evidence="7 11" id="KW-0547">Nucleotide-binding</keyword>
<evidence type="ECO:0000256" key="5">
    <source>
        <dbReference type="ARBA" id="ARBA00022679"/>
    </source>
</evidence>
<evidence type="ECO:0000256" key="2">
    <source>
        <dbReference type="ARBA" id="ARBA00005019"/>
    </source>
</evidence>
<evidence type="ECO:0000256" key="1">
    <source>
        <dbReference type="ARBA" id="ARBA00002324"/>
    </source>
</evidence>
<keyword evidence="9 11" id="KW-0520">NAD</keyword>
<evidence type="ECO:0000256" key="11">
    <source>
        <dbReference type="HAMAP-Rule" id="MF_00244"/>
    </source>
</evidence>
<evidence type="ECO:0000259" key="12">
    <source>
        <dbReference type="Pfam" id="PF01467"/>
    </source>
</evidence>
<dbReference type="Gene3D" id="3.40.50.620">
    <property type="entry name" value="HUPs"/>
    <property type="match status" value="1"/>
</dbReference>
<comment type="pathway">
    <text evidence="2 11">Cofactor biosynthesis; NAD(+) biosynthesis; deamido-NAD(+) from nicotinate D-ribonucleotide: step 1/1.</text>
</comment>
<keyword evidence="5 11" id="KW-0808">Transferase</keyword>
<keyword evidence="6 11" id="KW-0548">Nucleotidyltransferase</keyword>
<dbReference type="InterPro" id="IPR005248">
    <property type="entry name" value="NadD/NMNAT"/>
</dbReference>
<dbReference type="NCBIfam" id="TIGR00482">
    <property type="entry name" value="nicotinate (nicotinamide) nucleotide adenylyltransferase"/>
    <property type="match status" value="1"/>
</dbReference>
<comment type="similarity">
    <text evidence="3 11">Belongs to the NadD family.</text>
</comment>
<organism evidence="13">
    <name type="scientific">Desulfobacca acetoxidans</name>
    <dbReference type="NCBI Taxonomy" id="60893"/>
    <lineage>
        <taxon>Bacteria</taxon>
        <taxon>Pseudomonadati</taxon>
        <taxon>Thermodesulfobacteriota</taxon>
        <taxon>Desulfobaccia</taxon>
        <taxon>Desulfobaccales</taxon>
        <taxon>Desulfobaccaceae</taxon>
        <taxon>Desulfobacca</taxon>
    </lineage>
</organism>
<evidence type="ECO:0000313" key="13">
    <source>
        <dbReference type="EMBL" id="HHS30346.1"/>
    </source>
</evidence>
<dbReference type="InterPro" id="IPR004821">
    <property type="entry name" value="Cyt_trans-like"/>
</dbReference>
<evidence type="ECO:0000256" key="6">
    <source>
        <dbReference type="ARBA" id="ARBA00022695"/>
    </source>
</evidence>
<comment type="caution">
    <text evidence="13">The sequence shown here is derived from an EMBL/GenBank/DDBJ whole genome shotgun (WGS) entry which is preliminary data.</text>
</comment>
<dbReference type="PANTHER" id="PTHR39321">
    <property type="entry name" value="NICOTINATE-NUCLEOTIDE ADENYLYLTRANSFERASE-RELATED"/>
    <property type="match status" value="1"/>
</dbReference>
<dbReference type="HAMAP" id="MF_00244">
    <property type="entry name" value="NaMN_adenylyltr"/>
    <property type="match status" value="1"/>
</dbReference>
<dbReference type="CDD" id="cd02165">
    <property type="entry name" value="NMNAT"/>
    <property type="match status" value="1"/>
</dbReference>
<dbReference type="AlphaFoldDB" id="A0A7V6A5F3"/>
<gene>
    <name evidence="11" type="primary">nadD</name>
    <name evidence="13" type="ORF">ENV52_11680</name>
</gene>
<dbReference type="GO" id="GO:0004515">
    <property type="term" value="F:nicotinate-nucleotide adenylyltransferase activity"/>
    <property type="evidence" value="ECO:0007669"/>
    <property type="project" value="UniProtKB-UniRule"/>
</dbReference>
<keyword evidence="8 11" id="KW-0067">ATP-binding</keyword>
<dbReference type="PANTHER" id="PTHR39321:SF3">
    <property type="entry name" value="PHOSPHOPANTETHEINE ADENYLYLTRANSFERASE"/>
    <property type="match status" value="1"/>
</dbReference>
<comment type="catalytic activity">
    <reaction evidence="10 11">
        <text>nicotinate beta-D-ribonucleotide + ATP + H(+) = deamido-NAD(+) + diphosphate</text>
        <dbReference type="Rhea" id="RHEA:22860"/>
        <dbReference type="ChEBI" id="CHEBI:15378"/>
        <dbReference type="ChEBI" id="CHEBI:30616"/>
        <dbReference type="ChEBI" id="CHEBI:33019"/>
        <dbReference type="ChEBI" id="CHEBI:57502"/>
        <dbReference type="ChEBI" id="CHEBI:58437"/>
        <dbReference type="EC" id="2.7.7.18"/>
    </reaction>
</comment>
<dbReference type="GO" id="GO:0005524">
    <property type="term" value="F:ATP binding"/>
    <property type="evidence" value="ECO:0007669"/>
    <property type="project" value="UniProtKB-KW"/>
</dbReference>
<dbReference type="SUPFAM" id="SSF52374">
    <property type="entry name" value="Nucleotidylyl transferase"/>
    <property type="match status" value="1"/>
</dbReference>
<evidence type="ECO:0000256" key="7">
    <source>
        <dbReference type="ARBA" id="ARBA00022741"/>
    </source>
</evidence>
<protein>
    <recommendedName>
        <fullName evidence="11">Probable nicotinate-nucleotide adenylyltransferase</fullName>
        <ecNumber evidence="11">2.7.7.18</ecNumber>
    </recommendedName>
    <alternativeName>
        <fullName evidence="11">Deamido-NAD(+) diphosphorylase</fullName>
    </alternativeName>
    <alternativeName>
        <fullName evidence="11">Deamido-NAD(+) pyrophosphorylase</fullName>
    </alternativeName>
    <alternativeName>
        <fullName evidence="11">Nicotinate mononucleotide adenylyltransferase</fullName>
        <shortName evidence="11">NaMN adenylyltransferase</shortName>
    </alternativeName>
</protein>